<comment type="caution">
    <text evidence="2">The sequence shown here is derived from an EMBL/GenBank/DDBJ whole genome shotgun (WGS) entry which is preliminary data.</text>
</comment>
<evidence type="ECO:0000313" key="2">
    <source>
        <dbReference type="EMBL" id="KAK4189190.1"/>
    </source>
</evidence>
<proteinExistence type="predicted"/>
<evidence type="ECO:0000313" key="3">
    <source>
        <dbReference type="Proteomes" id="UP001302126"/>
    </source>
</evidence>
<dbReference type="EMBL" id="MU864378">
    <property type="protein sequence ID" value="KAK4189190.1"/>
    <property type="molecule type" value="Genomic_DNA"/>
</dbReference>
<reference evidence="2" key="1">
    <citation type="journal article" date="2023" name="Mol. Phylogenet. Evol.">
        <title>Genome-scale phylogeny and comparative genomics of the fungal order Sordariales.</title>
        <authorList>
            <person name="Hensen N."/>
            <person name="Bonometti L."/>
            <person name="Westerberg I."/>
            <person name="Brannstrom I.O."/>
            <person name="Guillou S."/>
            <person name="Cros-Aarteil S."/>
            <person name="Calhoun S."/>
            <person name="Haridas S."/>
            <person name="Kuo A."/>
            <person name="Mondo S."/>
            <person name="Pangilinan J."/>
            <person name="Riley R."/>
            <person name="LaButti K."/>
            <person name="Andreopoulos B."/>
            <person name="Lipzen A."/>
            <person name="Chen C."/>
            <person name="Yan M."/>
            <person name="Daum C."/>
            <person name="Ng V."/>
            <person name="Clum A."/>
            <person name="Steindorff A."/>
            <person name="Ohm R.A."/>
            <person name="Martin F."/>
            <person name="Silar P."/>
            <person name="Natvig D.O."/>
            <person name="Lalanne C."/>
            <person name="Gautier V."/>
            <person name="Ament-Velasquez S.L."/>
            <person name="Kruys A."/>
            <person name="Hutchinson M.I."/>
            <person name="Powell A.J."/>
            <person name="Barry K."/>
            <person name="Miller A.N."/>
            <person name="Grigoriev I.V."/>
            <person name="Debuchy R."/>
            <person name="Gladieux P."/>
            <person name="Hiltunen Thoren M."/>
            <person name="Johannesson H."/>
        </authorList>
    </citation>
    <scope>NUCLEOTIDE SEQUENCE</scope>
    <source>
        <strain evidence="2">PSN309</strain>
    </source>
</reference>
<keyword evidence="1" id="KW-0732">Signal</keyword>
<protein>
    <recommendedName>
        <fullName evidence="4">Secreted protein</fullName>
    </recommendedName>
</protein>
<accession>A0AAN7AKV7</accession>
<organism evidence="2 3">
    <name type="scientific">Podospora australis</name>
    <dbReference type="NCBI Taxonomy" id="1536484"/>
    <lineage>
        <taxon>Eukaryota</taxon>
        <taxon>Fungi</taxon>
        <taxon>Dikarya</taxon>
        <taxon>Ascomycota</taxon>
        <taxon>Pezizomycotina</taxon>
        <taxon>Sordariomycetes</taxon>
        <taxon>Sordariomycetidae</taxon>
        <taxon>Sordariales</taxon>
        <taxon>Podosporaceae</taxon>
        <taxon>Podospora</taxon>
    </lineage>
</organism>
<dbReference type="Proteomes" id="UP001302126">
    <property type="component" value="Unassembled WGS sequence"/>
</dbReference>
<feature type="signal peptide" evidence="1">
    <location>
        <begin position="1"/>
        <end position="29"/>
    </location>
</feature>
<reference evidence="2" key="2">
    <citation type="submission" date="2023-05" db="EMBL/GenBank/DDBJ databases">
        <authorList>
            <consortium name="Lawrence Berkeley National Laboratory"/>
            <person name="Steindorff A."/>
            <person name="Hensen N."/>
            <person name="Bonometti L."/>
            <person name="Westerberg I."/>
            <person name="Brannstrom I.O."/>
            <person name="Guillou S."/>
            <person name="Cros-Aarteil S."/>
            <person name="Calhoun S."/>
            <person name="Haridas S."/>
            <person name="Kuo A."/>
            <person name="Mondo S."/>
            <person name="Pangilinan J."/>
            <person name="Riley R."/>
            <person name="Labutti K."/>
            <person name="Andreopoulos B."/>
            <person name="Lipzen A."/>
            <person name="Chen C."/>
            <person name="Yanf M."/>
            <person name="Daum C."/>
            <person name="Ng V."/>
            <person name="Clum A."/>
            <person name="Ohm R."/>
            <person name="Martin F."/>
            <person name="Silar P."/>
            <person name="Natvig D."/>
            <person name="Lalanne C."/>
            <person name="Gautier V."/>
            <person name="Ament-Velasquez S.L."/>
            <person name="Kruys A."/>
            <person name="Hutchinson M.I."/>
            <person name="Powell A.J."/>
            <person name="Barry K."/>
            <person name="Miller A.N."/>
            <person name="Grigoriev I.V."/>
            <person name="Debuchy R."/>
            <person name="Gladieux P."/>
            <person name="Thoren M.H."/>
            <person name="Johannesson H."/>
        </authorList>
    </citation>
    <scope>NUCLEOTIDE SEQUENCE</scope>
    <source>
        <strain evidence="2">PSN309</strain>
    </source>
</reference>
<evidence type="ECO:0000256" key="1">
    <source>
        <dbReference type="SAM" id="SignalP"/>
    </source>
</evidence>
<keyword evidence="3" id="KW-1185">Reference proteome</keyword>
<name>A0AAN7AKV7_9PEZI</name>
<gene>
    <name evidence="2" type="ORF">QBC35DRAFT_493940</name>
</gene>
<evidence type="ECO:0008006" key="4">
    <source>
        <dbReference type="Google" id="ProtNLM"/>
    </source>
</evidence>
<dbReference type="AlphaFoldDB" id="A0AAN7AKV7"/>
<sequence length="100" mass="11202">MCYFISVGTWVVSGRFTCVSVSVSVLVSAFNVQVDNVLPSSCANRKTAVLEREWCHFPPCAFHPSDRFSLRRDPLAPLAVIRFSSLVFFSPTTRATWNLT</sequence>
<feature type="chain" id="PRO_5042951479" description="Secreted protein" evidence="1">
    <location>
        <begin position="30"/>
        <end position="100"/>
    </location>
</feature>